<reference evidence="1 2" key="1">
    <citation type="submission" date="2017-04" db="EMBL/GenBank/DDBJ databases">
        <title>The new phylogeny of genus Mycobacterium.</title>
        <authorList>
            <person name="Tortoli E."/>
            <person name="Trovato A."/>
            <person name="Cirillo D.M."/>
        </authorList>
    </citation>
    <scope>NUCLEOTIDE SEQUENCE [LARGE SCALE GENOMIC DNA]</scope>
    <source>
        <strain evidence="1 2">TBL 1200985</strain>
    </source>
</reference>
<evidence type="ECO:0000313" key="2">
    <source>
        <dbReference type="Proteomes" id="UP000193247"/>
    </source>
</evidence>
<dbReference type="EMBL" id="NCXP01000001">
    <property type="protein sequence ID" value="OSC43213.1"/>
    <property type="molecule type" value="Genomic_DNA"/>
</dbReference>
<dbReference type="AlphaFoldDB" id="A0A1X2M0S3"/>
<dbReference type="Proteomes" id="UP000193247">
    <property type="component" value="Unassembled WGS sequence"/>
</dbReference>
<evidence type="ECO:0000313" key="1">
    <source>
        <dbReference type="EMBL" id="OSC43213.1"/>
    </source>
</evidence>
<accession>A0A1X2M0S3</accession>
<organism evidence="1 2">
    <name type="scientific">Mycobacterium decipiens</name>
    <dbReference type="NCBI Taxonomy" id="1430326"/>
    <lineage>
        <taxon>Bacteria</taxon>
        <taxon>Bacillati</taxon>
        <taxon>Actinomycetota</taxon>
        <taxon>Actinomycetes</taxon>
        <taxon>Mycobacteriales</taxon>
        <taxon>Mycobacteriaceae</taxon>
        <taxon>Mycobacterium</taxon>
    </lineage>
</organism>
<name>A0A1X2M0S3_9MYCO</name>
<gene>
    <name evidence="1" type="ORF">B8W66_02210</name>
</gene>
<comment type="caution">
    <text evidence="1">The sequence shown here is derived from an EMBL/GenBank/DDBJ whole genome shotgun (WGS) entry which is preliminary data.</text>
</comment>
<proteinExistence type="predicted"/>
<keyword evidence="2" id="KW-1185">Reference proteome</keyword>
<protein>
    <submittedName>
        <fullName evidence="1">Uncharacterized protein</fullName>
    </submittedName>
</protein>
<sequence>MVQVCRAGDDPFTAYRLSHMAFRPNRAANRGADSDGETSIIRQFGTMRRTPPSYTLTAARLTVLVNNYQAVCAGGGHLGNRL</sequence>